<keyword evidence="3" id="KW-0238">DNA-binding</keyword>
<dbReference type="GO" id="GO:0005634">
    <property type="term" value="C:nucleus"/>
    <property type="evidence" value="ECO:0007669"/>
    <property type="project" value="UniProtKB-SubCell"/>
</dbReference>
<dbReference type="AlphaFoldDB" id="A0AAN7QS63"/>
<keyword evidence="5" id="KW-0539">Nucleus</keyword>
<evidence type="ECO:0000256" key="2">
    <source>
        <dbReference type="ARBA" id="ARBA00023015"/>
    </source>
</evidence>
<feature type="domain" description="NAC" evidence="6">
    <location>
        <begin position="56"/>
        <end position="211"/>
    </location>
</feature>
<dbReference type="EMBL" id="JAXQNO010000018">
    <property type="protein sequence ID" value="KAK4776417.1"/>
    <property type="molecule type" value="Genomic_DNA"/>
</dbReference>
<dbReference type="PANTHER" id="PTHR31744">
    <property type="entry name" value="PROTEIN CUP-SHAPED COTYLEDON 2-RELATED"/>
    <property type="match status" value="1"/>
</dbReference>
<evidence type="ECO:0000259" key="6">
    <source>
        <dbReference type="PROSITE" id="PS51005"/>
    </source>
</evidence>
<organism evidence="7 8">
    <name type="scientific">Trapa natans</name>
    <name type="common">Water chestnut</name>
    <dbReference type="NCBI Taxonomy" id="22666"/>
    <lineage>
        <taxon>Eukaryota</taxon>
        <taxon>Viridiplantae</taxon>
        <taxon>Streptophyta</taxon>
        <taxon>Embryophyta</taxon>
        <taxon>Tracheophyta</taxon>
        <taxon>Spermatophyta</taxon>
        <taxon>Magnoliopsida</taxon>
        <taxon>eudicotyledons</taxon>
        <taxon>Gunneridae</taxon>
        <taxon>Pentapetalae</taxon>
        <taxon>rosids</taxon>
        <taxon>malvids</taxon>
        <taxon>Myrtales</taxon>
        <taxon>Lythraceae</taxon>
        <taxon>Trapa</taxon>
    </lineage>
</organism>
<dbReference type="FunFam" id="2.170.150.80:FF:000002">
    <property type="entry name" value="Nac domain-containing protein 86"/>
    <property type="match status" value="1"/>
</dbReference>
<dbReference type="PANTHER" id="PTHR31744:SF210">
    <property type="entry name" value="NAC DOMAIN-CONTAINING PROTEIN 86-LIKE"/>
    <property type="match status" value="1"/>
</dbReference>
<proteinExistence type="predicted"/>
<dbReference type="Pfam" id="PF02365">
    <property type="entry name" value="NAM"/>
    <property type="match status" value="1"/>
</dbReference>
<dbReference type="GO" id="GO:0006355">
    <property type="term" value="P:regulation of DNA-templated transcription"/>
    <property type="evidence" value="ECO:0007669"/>
    <property type="project" value="InterPro"/>
</dbReference>
<name>A0AAN7QS63_TRANT</name>
<reference evidence="7 8" key="1">
    <citation type="journal article" date="2023" name="Hortic Res">
        <title>Pangenome of water caltrop reveals structural variations and asymmetric subgenome divergence after allopolyploidization.</title>
        <authorList>
            <person name="Zhang X."/>
            <person name="Chen Y."/>
            <person name="Wang L."/>
            <person name="Yuan Y."/>
            <person name="Fang M."/>
            <person name="Shi L."/>
            <person name="Lu R."/>
            <person name="Comes H.P."/>
            <person name="Ma Y."/>
            <person name="Chen Y."/>
            <person name="Huang G."/>
            <person name="Zhou Y."/>
            <person name="Zheng Z."/>
            <person name="Qiu Y."/>
        </authorList>
    </citation>
    <scope>NUCLEOTIDE SEQUENCE [LARGE SCALE GENOMIC DNA]</scope>
    <source>
        <strain evidence="7">F231</strain>
    </source>
</reference>
<evidence type="ECO:0000313" key="8">
    <source>
        <dbReference type="Proteomes" id="UP001346149"/>
    </source>
</evidence>
<dbReference type="SUPFAM" id="SSF101941">
    <property type="entry name" value="NAC domain"/>
    <property type="match status" value="1"/>
</dbReference>
<comment type="subcellular location">
    <subcellularLocation>
        <location evidence="1">Nucleus</location>
    </subcellularLocation>
</comment>
<gene>
    <name evidence="7" type="ORF">SAY86_005105</name>
</gene>
<keyword evidence="2" id="KW-0805">Transcription regulation</keyword>
<dbReference type="PROSITE" id="PS51005">
    <property type="entry name" value="NAC"/>
    <property type="match status" value="1"/>
</dbReference>
<dbReference type="PROSITE" id="PS51257">
    <property type="entry name" value="PROKAR_LIPOPROTEIN"/>
    <property type="match status" value="1"/>
</dbReference>
<keyword evidence="8" id="KW-1185">Reference proteome</keyword>
<evidence type="ECO:0000256" key="1">
    <source>
        <dbReference type="ARBA" id="ARBA00004123"/>
    </source>
</evidence>
<evidence type="ECO:0000256" key="3">
    <source>
        <dbReference type="ARBA" id="ARBA00023125"/>
    </source>
</evidence>
<dbReference type="GO" id="GO:0003677">
    <property type="term" value="F:DNA binding"/>
    <property type="evidence" value="ECO:0007669"/>
    <property type="project" value="UniProtKB-KW"/>
</dbReference>
<accession>A0AAN7QS63</accession>
<comment type="caution">
    <text evidence="7">The sequence shown here is derived from an EMBL/GenBank/DDBJ whole genome shotgun (WGS) entry which is preliminary data.</text>
</comment>
<evidence type="ECO:0000256" key="5">
    <source>
        <dbReference type="ARBA" id="ARBA00023242"/>
    </source>
</evidence>
<sequence>MVRKASASPSAAAAVTGGPMALPTVATAACSAAVVMANSGGSAGPAAVPPRSVTALAPGFRFHPTDEELVIYYLKRKICGKSFRFDVITSVDIYKIEPWELPGWISPAKTQMKTRDQEWYFFSALDRKYANGARMNRATEEGYWKATGNDRIVNHDTHAVGLKKTLVFHYGRAPDGKRTNWVMHEYRLVEAELNKCGAGKDPYVLCRVFHKSNMGPPIGHRHAPFVEEEWDDEGSVLPGDVVRDEVAATDASEPEKELVCSKTAALHCTDLPTKTRYLLDVCKSERFNASPGPDNEDNSPPTILRYKRRKGIDLNSKVSDCWKNSAKAPQGPCSSSTTTAATQETDQLSRLSALVEYSLKESLQLKESDSASPSAFDASLLDSSIPQEYRGLISNLQEEVYKVSMDRETLRLEMFSVRTMVNILQSRLEYLTKENDELKKKIQDG</sequence>
<keyword evidence="4" id="KW-0804">Transcription</keyword>
<evidence type="ECO:0000256" key="4">
    <source>
        <dbReference type="ARBA" id="ARBA00023163"/>
    </source>
</evidence>
<dbReference type="Gene3D" id="2.170.150.80">
    <property type="entry name" value="NAC domain"/>
    <property type="match status" value="1"/>
</dbReference>
<dbReference type="Proteomes" id="UP001346149">
    <property type="component" value="Unassembled WGS sequence"/>
</dbReference>
<protein>
    <recommendedName>
        <fullName evidence="6">NAC domain-containing protein</fullName>
    </recommendedName>
</protein>
<dbReference type="InterPro" id="IPR036093">
    <property type="entry name" value="NAC_dom_sf"/>
</dbReference>
<dbReference type="InterPro" id="IPR003441">
    <property type="entry name" value="NAC-dom"/>
</dbReference>
<evidence type="ECO:0000313" key="7">
    <source>
        <dbReference type="EMBL" id="KAK4776417.1"/>
    </source>
</evidence>